<evidence type="ECO:0000256" key="1">
    <source>
        <dbReference type="ARBA" id="ARBA00004496"/>
    </source>
</evidence>
<keyword evidence="7" id="KW-0508">mRNA splicing</keyword>
<reference evidence="10 11" key="1">
    <citation type="journal article" date="2019" name="Sci. Rep.">
        <title>Comparative genomics of chytrid fungi reveal insights into the obligate biotrophic and pathogenic lifestyle of Synchytrium endobioticum.</title>
        <authorList>
            <person name="van de Vossenberg B.T.L.H."/>
            <person name="Warris S."/>
            <person name="Nguyen H.D.T."/>
            <person name="van Gent-Pelzer M.P.E."/>
            <person name="Joly D.L."/>
            <person name="van de Geest H.C."/>
            <person name="Bonants P.J.M."/>
            <person name="Smith D.S."/>
            <person name="Levesque C.A."/>
            <person name="van der Lee T.A.J."/>
        </authorList>
    </citation>
    <scope>NUCLEOTIDE SEQUENCE [LARGE SCALE GENOMIC DNA]</scope>
    <source>
        <strain evidence="10 11">CBS 675.73</strain>
    </source>
</reference>
<keyword evidence="5" id="KW-0507">mRNA processing</keyword>
<dbReference type="OrthoDB" id="147332at2759"/>
<keyword evidence="11" id="KW-1185">Reference proteome</keyword>
<keyword evidence="6" id="KW-0747">Spliceosome</keyword>
<evidence type="ECO:0000313" key="10">
    <source>
        <dbReference type="EMBL" id="TPX75957.1"/>
    </source>
</evidence>
<dbReference type="Proteomes" id="UP000320333">
    <property type="component" value="Unassembled WGS sequence"/>
</dbReference>
<evidence type="ECO:0000256" key="5">
    <source>
        <dbReference type="ARBA" id="ARBA00022664"/>
    </source>
</evidence>
<evidence type="ECO:0000256" key="2">
    <source>
        <dbReference type="ARBA" id="ARBA00009021"/>
    </source>
</evidence>
<dbReference type="PANTHER" id="PTHR11805:SF1">
    <property type="entry name" value="CYSTEINE-RICH PDZ-BINDING PROTEIN"/>
    <property type="match status" value="1"/>
</dbReference>
<keyword evidence="4" id="KW-0963">Cytoplasm</keyword>
<dbReference type="Pfam" id="PF10235">
    <property type="entry name" value="Cript"/>
    <property type="match status" value="1"/>
</dbReference>
<dbReference type="GO" id="GO:0031122">
    <property type="term" value="P:cytoplasmic microtubule organization"/>
    <property type="evidence" value="ECO:0007669"/>
    <property type="project" value="TreeGrafter"/>
</dbReference>
<evidence type="ECO:0000256" key="3">
    <source>
        <dbReference type="ARBA" id="ARBA00018615"/>
    </source>
</evidence>
<feature type="region of interest" description="Disordered" evidence="9">
    <location>
        <begin position="21"/>
        <end position="45"/>
    </location>
</feature>
<dbReference type="GO" id="GO:0005737">
    <property type="term" value="C:cytoplasm"/>
    <property type="evidence" value="ECO:0007669"/>
    <property type="project" value="UniProtKB-SubCell"/>
</dbReference>
<evidence type="ECO:0000256" key="4">
    <source>
        <dbReference type="ARBA" id="ARBA00022490"/>
    </source>
</evidence>
<accession>A0A507FLQ3</accession>
<organism evidence="10 11">
    <name type="scientific">Chytriomyces confervae</name>
    <dbReference type="NCBI Taxonomy" id="246404"/>
    <lineage>
        <taxon>Eukaryota</taxon>
        <taxon>Fungi</taxon>
        <taxon>Fungi incertae sedis</taxon>
        <taxon>Chytridiomycota</taxon>
        <taxon>Chytridiomycota incertae sedis</taxon>
        <taxon>Chytridiomycetes</taxon>
        <taxon>Chytridiales</taxon>
        <taxon>Chytriomycetaceae</taxon>
        <taxon>Chytriomyces</taxon>
    </lineage>
</organism>
<protein>
    <recommendedName>
        <fullName evidence="3">Cysteine-rich PDZ-binding protein</fullName>
    </recommendedName>
    <alternativeName>
        <fullName evidence="8">Cysteine-rich interactor of PDZ three</fullName>
    </alternativeName>
</protein>
<comment type="subcellular location">
    <subcellularLocation>
        <location evidence="1">Cytoplasm</location>
    </subcellularLocation>
</comment>
<dbReference type="EMBL" id="QEAP01000062">
    <property type="protein sequence ID" value="TPX75957.1"/>
    <property type="molecule type" value="Genomic_DNA"/>
</dbReference>
<dbReference type="AlphaFoldDB" id="A0A507FLQ3"/>
<sequence length="100" mass="10993">MVCGKCEKKLGTLITPEVRKRDTAAVSSSSSSSSGARKMATNTLLSQKNKNKYEIKCKLCKTRVNQTGSHYCQNCAYKNGICAMCGVKILDTKMYKQTAK</sequence>
<evidence type="ECO:0000256" key="6">
    <source>
        <dbReference type="ARBA" id="ARBA00022728"/>
    </source>
</evidence>
<dbReference type="GO" id="GO:0005681">
    <property type="term" value="C:spliceosomal complex"/>
    <property type="evidence" value="ECO:0007669"/>
    <property type="project" value="UniProtKB-KW"/>
</dbReference>
<dbReference type="GO" id="GO:0006397">
    <property type="term" value="P:mRNA processing"/>
    <property type="evidence" value="ECO:0007669"/>
    <property type="project" value="UniProtKB-KW"/>
</dbReference>
<evidence type="ECO:0000256" key="7">
    <source>
        <dbReference type="ARBA" id="ARBA00023187"/>
    </source>
</evidence>
<evidence type="ECO:0000256" key="9">
    <source>
        <dbReference type="SAM" id="MobiDB-lite"/>
    </source>
</evidence>
<comment type="caution">
    <text evidence="10">The sequence shown here is derived from an EMBL/GenBank/DDBJ whole genome shotgun (WGS) entry which is preliminary data.</text>
</comment>
<dbReference type="GO" id="GO:0008380">
    <property type="term" value="P:RNA splicing"/>
    <property type="evidence" value="ECO:0007669"/>
    <property type="project" value="UniProtKB-KW"/>
</dbReference>
<comment type="similarity">
    <text evidence="2">Belongs to the CRIPT family.</text>
</comment>
<dbReference type="PANTHER" id="PTHR11805">
    <property type="entry name" value="CYSTEINE-RICH PDZ-BINDING PROTEIN"/>
    <property type="match status" value="1"/>
</dbReference>
<name>A0A507FLQ3_9FUNG</name>
<evidence type="ECO:0000256" key="8">
    <source>
        <dbReference type="ARBA" id="ARBA00032518"/>
    </source>
</evidence>
<dbReference type="GO" id="GO:0008017">
    <property type="term" value="F:microtubule binding"/>
    <property type="evidence" value="ECO:0007669"/>
    <property type="project" value="TreeGrafter"/>
</dbReference>
<gene>
    <name evidence="10" type="ORF">CcCBS67573_g02760</name>
</gene>
<evidence type="ECO:0000313" key="11">
    <source>
        <dbReference type="Proteomes" id="UP000320333"/>
    </source>
</evidence>
<dbReference type="STRING" id="246404.A0A507FLQ3"/>
<proteinExistence type="inferred from homology"/>
<dbReference type="InterPro" id="IPR019367">
    <property type="entry name" value="PDZ-binding_CRIPT"/>
</dbReference>